<reference evidence="3 4" key="1">
    <citation type="journal article" date="2014" name="Genome Announc.">
        <title>Draft Genome Sequences of Three Strains of Bacteroides pyogenes Isolated from a Cat and Swine.</title>
        <authorList>
            <person name="Sakamoto M."/>
            <person name="Oshima K."/>
            <person name="Suda W."/>
            <person name="Kitamura K."/>
            <person name="Iida T."/>
            <person name="Hattori M."/>
            <person name="Ohkuma M."/>
        </authorList>
    </citation>
    <scope>NUCLEOTIDE SEQUENCE [LARGE SCALE GENOMIC DNA]</scope>
    <source>
        <strain evidence="3 4">JCM 6292</strain>
    </source>
</reference>
<evidence type="ECO:0000313" key="3">
    <source>
        <dbReference type="EMBL" id="GAE14625.1"/>
    </source>
</evidence>
<gene>
    <name evidence="3" type="ORF">JCM6292_788</name>
</gene>
<dbReference type="InterPro" id="IPR025400">
    <property type="entry name" value="Lin1244/Lin1753-like_N"/>
</dbReference>
<evidence type="ECO:0000259" key="2">
    <source>
        <dbReference type="Pfam" id="PF14297"/>
    </source>
</evidence>
<evidence type="ECO:0000313" key="4">
    <source>
        <dbReference type="Proteomes" id="UP000018861"/>
    </source>
</evidence>
<sequence>MKDTFYFQHDYNARNDPKLQDVLINLGVEGIGVFWCIIEQLYEQGGKLPLRSCKSIAFALHVDYNKVESLVHDYGLFKNDGVNMWSDSVLKRLDKRKDISDKRKQAAIARWKQNLENQALQPQSANDKQTTNNPNVLQMQNTSNANAGHKEKERKEKNNISTNVDTSTCVDAPEQKRDFSIDYSRLLAAWKEHCPSFPQPRSLADDDKRKIRQRFGEMMTAKDPETAYQRIKEIFQTINASDFCKKGKWCTFRWIFTNATNWRKVEDGNYNDLPGGQNSKRANEEW</sequence>
<feature type="compositionally biased region" description="Polar residues" evidence="1">
    <location>
        <begin position="116"/>
        <end position="146"/>
    </location>
</feature>
<feature type="compositionally biased region" description="Basic and acidic residues" evidence="1">
    <location>
        <begin position="148"/>
        <end position="158"/>
    </location>
</feature>
<dbReference type="Pfam" id="PF14297">
    <property type="entry name" value="Lin1244_N"/>
    <property type="match status" value="1"/>
</dbReference>
<feature type="region of interest" description="Disordered" evidence="1">
    <location>
        <begin position="116"/>
        <end position="169"/>
    </location>
</feature>
<dbReference type="AlphaFoldDB" id="W4P4F3"/>
<proteinExistence type="predicted"/>
<comment type="caution">
    <text evidence="3">The sequence shown here is derived from an EMBL/GenBank/DDBJ whole genome shotgun (WGS) entry which is preliminary data.</text>
</comment>
<name>W4P4F3_9BACE</name>
<protein>
    <recommendedName>
        <fullName evidence="2">Lin1244/Lin1753-like N-terminal domain-containing protein</fullName>
    </recommendedName>
</protein>
<feature type="compositionally biased region" description="Polar residues" evidence="1">
    <location>
        <begin position="159"/>
        <end position="169"/>
    </location>
</feature>
<dbReference type="EMBL" id="BAIQ01000005">
    <property type="protein sequence ID" value="GAE14625.1"/>
    <property type="molecule type" value="Genomic_DNA"/>
</dbReference>
<dbReference type="Proteomes" id="UP000018861">
    <property type="component" value="Unassembled WGS sequence"/>
</dbReference>
<evidence type="ECO:0000256" key="1">
    <source>
        <dbReference type="SAM" id="MobiDB-lite"/>
    </source>
</evidence>
<feature type="domain" description="Lin1244/Lin1753-like N-terminal" evidence="2">
    <location>
        <begin position="6"/>
        <end position="80"/>
    </location>
</feature>
<accession>W4P4F3</accession>
<organism evidence="3 4">
    <name type="scientific">Bacteroides pyogenes JCM 6292</name>
    <dbReference type="NCBI Taxonomy" id="1235809"/>
    <lineage>
        <taxon>Bacteria</taxon>
        <taxon>Pseudomonadati</taxon>
        <taxon>Bacteroidota</taxon>
        <taxon>Bacteroidia</taxon>
        <taxon>Bacteroidales</taxon>
        <taxon>Bacteroidaceae</taxon>
        <taxon>Bacteroides</taxon>
    </lineage>
</organism>
<feature type="region of interest" description="Disordered" evidence="1">
    <location>
        <begin position="267"/>
        <end position="286"/>
    </location>
</feature>